<gene>
    <name evidence="2" type="ORF">CFN78_20310</name>
</gene>
<dbReference type="InterPro" id="IPR011335">
    <property type="entry name" value="Restrct_endonuc-II-like"/>
</dbReference>
<dbReference type="Proteomes" id="UP000242444">
    <property type="component" value="Unassembled WGS sequence"/>
</dbReference>
<proteinExistence type="predicted"/>
<dbReference type="InterPro" id="IPR012296">
    <property type="entry name" value="Nuclease_put_TT1808"/>
</dbReference>
<dbReference type="InterPro" id="IPR008538">
    <property type="entry name" value="Uma2"/>
</dbReference>
<reference evidence="2 3" key="1">
    <citation type="submission" date="2017-07" db="EMBL/GenBank/DDBJ databases">
        <title>Amycolatopsis antarcticus sp. nov., isolated from the surface of an Antarcticus brown macroalga.</title>
        <authorList>
            <person name="Wang J."/>
            <person name="Leiva S."/>
            <person name="Huang J."/>
            <person name="Huang Y."/>
        </authorList>
    </citation>
    <scope>NUCLEOTIDE SEQUENCE [LARGE SCALE GENOMIC DNA]</scope>
    <source>
        <strain evidence="2 3">AU-G6</strain>
    </source>
</reference>
<dbReference type="Pfam" id="PF05685">
    <property type="entry name" value="Uma2"/>
    <property type="match status" value="1"/>
</dbReference>
<comment type="caution">
    <text evidence="2">The sequence shown here is derived from an EMBL/GenBank/DDBJ whole genome shotgun (WGS) entry which is preliminary data.</text>
</comment>
<feature type="domain" description="Putative restriction endonuclease" evidence="1">
    <location>
        <begin position="17"/>
        <end position="163"/>
    </location>
</feature>
<evidence type="ECO:0000313" key="3">
    <source>
        <dbReference type="Proteomes" id="UP000242444"/>
    </source>
</evidence>
<dbReference type="EMBL" id="NKYE01000013">
    <property type="protein sequence ID" value="OZM71486.1"/>
    <property type="molecule type" value="Genomic_DNA"/>
</dbReference>
<dbReference type="Gene3D" id="3.90.1570.10">
    <property type="entry name" value="tt1808, chain A"/>
    <property type="match status" value="1"/>
</dbReference>
<protein>
    <recommendedName>
        <fullName evidence="1">Putative restriction endonuclease domain-containing protein</fullName>
    </recommendedName>
</protein>
<dbReference type="PANTHER" id="PTHR34107">
    <property type="entry name" value="SLL0198 PROTEIN-RELATED"/>
    <property type="match status" value="1"/>
</dbReference>
<dbReference type="CDD" id="cd06260">
    <property type="entry name" value="DUF820-like"/>
    <property type="match status" value="1"/>
</dbReference>
<sequence>MTVSYWNGRVLSLAEWFLLPEDNSRHFELVNGVVVATAKPGWDHQRALVRLCAQLDRELPSELEGVPSVEVMIRDRAHATVRAPDVVVVPTSLLNNDPSHIHARDVVLAVEVLSPGTARTDRVTKFAEYAEAGIPNYWIIDTESPLSMSAYRLVDGEYELDAEDSAAMTLTTPAPLTIDLPALLASRRR</sequence>
<dbReference type="PANTHER" id="PTHR34107:SF4">
    <property type="entry name" value="SLL1222 PROTEIN"/>
    <property type="match status" value="1"/>
</dbReference>
<accession>A0A263D1W0</accession>
<organism evidence="2 3">
    <name type="scientific">Amycolatopsis antarctica</name>
    <dbReference type="NCBI Taxonomy" id="1854586"/>
    <lineage>
        <taxon>Bacteria</taxon>
        <taxon>Bacillati</taxon>
        <taxon>Actinomycetota</taxon>
        <taxon>Actinomycetes</taxon>
        <taxon>Pseudonocardiales</taxon>
        <taxon>Pseudonocardiaceae</taxon>
        <taxon>Amycolatopsis</taxon>
    </lineage>
</organism>
<dbReference type="OrthoDB" id="9799703at2"/>
<evidence type="ECO:0000313" key="2">
    <source>
        <dbReference type="EMBL" id="OZM71486.1"/>
    </source>
</evidence>
<dbReference type="InParanoid" id="A0A263D1W0"/>
<keyword evidence="3" id="KW-1185">Reference proteome</keyword>
<evidence type="ECO:0000259" key="1">
    <source>
        <dbReference type="Pfam" id="PF05685"/>
    </source>
</evidence>
<dbReference type="RefSeq" id="WP_094864434.1">
    <property type="nucleotide sequence ID" value="NZ_NKYE01000013.1"/>
</dbReference>
<dbReference type="AlphaFoldDB" id="A0A263D1W0"/>
<name>A0A263D1W0_9PSEU</name>
<dbReference type="SUPFAM" id="SSF52980">
    <property type="entry name" value="Restriction endonuclease-like"/>
    <property type="match status" value="1"/>
</dbReference>